<sequence>MVNDGTGDHGYMRLGGQYGFVYSANARTIAHELGHGIFKLEHPFKSKNADKGKTTALMDYNEGQDFFYRDWKQINDPKVKLYAFQGQSEGKNVGEGQAHYVCIDDNLRKILYDKGYHFYNINGEPIELSSQDFTVAFMGEEEGTYYGRLGMVNHRGVYHSYAILNKNPQGYYINSYSKSKFVPQKGSKEKAVWVRINNKGEYLIENSDKTISVKGKTEIVDCLSFITIKSAEQKLSNSLLEEGISEETIKLFLGKGLSADSAEYKEIESFAKYLSTILKGKKWGFLYKSKNDYKEHYGESLFLNVLKDKKIFSEKAFKESFVIRLSEKDKPYYIKDVDLLISNFDPWEGIPEYYNAYSFDYTTFNIPNLDSEQVIDELLNTLEIVLNSSLDACPKCLTQGQKETLEAFIAKRRTKEGKKFILTNKLKERNNFIAAFQLLGAYDRYYYSIKDLEKRSFLADNNWLGEISRREKAGQASAIDIQGGHSQYVAYYGTTSAFFLGFQYFKMYGDLLDLAITNKAINESQRILSKNFKKVWGKGIGNVERTLTEASSIGKYTKEAIAKEKGFTDILPNLLKKEGLTMDDFHYMMQKHANALTPNEIKKLTRIRKAIPKPDENTLMQKVVTKETMNRYLEGKYTGEVGGSVAIASDTKHLKTFEDYYYGLRLDYKLSNGKYEFYLEEGSCGVIRFKSTEIPDKIIIPKGGTFDEWNYPFTSTGFTSGNNGRLGVPEWNLPERIKFIDGDEIWEVFNDGTQRLRGVYNEDLGKFISK</sequence>
<evidence type="ECO:0000313" key="1">
    <source>
        <dbReference type="EMBL" id="UZD41892.1"/>
    </source>
</evidence>
<accession>A0AA46ZTG0</accession>
<reference evidence="1" key="1">
    <citation type="submission" date="2022-10" db="EMBL/GenBank/DDBJ databases">
        <title>Complete genome sequence of Capnocytophaga ochracea KCOM 2812 isolated from actinomycosis lesion.</title>
        <authorList>
            <person name="Kook J.-K."/>
            <person name="Park S.-N."/>
            <person name="Lim Y.K."/>
        </authorList>
    </citation>
    <scope>NUCLEOTIDE SEQUENCE</scope>
    <source>
        <strain evidence="1">KCOM 28121</strain>
    </source>
</reference>
<dbReference type="Proteomes" id="UP001163262">
    <property type="component" value="Chromosome"/>
</dbReference>
<organism evidence="1 2">
    <name type="scientific">Capnocytophaga ochracea</name>
    <dbReference type="NCBI Taxonomy" id="1018"/>
    <lineage>
        <taxon>Bacteria</taxon>
        <taxon>Pseudomonadati</taxon>
        <taxon>Bacteroidota</taxon>
        <taxon>Flavobacteriia</taxon>
        <taxon>Flavobacteriales</taxon>
        <taxon>Flavobacteriaceae</taxon>
        <taxon>Capnocytophaga</taxon>
    </lineage>
</organism>
<dbReference type="RefSeq" id="WP_264860935.1">
    <property type="nucleotide sequence ID" value="NZ_CP110230.1"/>
</dbReference>
<name>A0AA46ZTG0_CAPOC</name>
<dbReference type="AlphaFoldDB" id="A0AA46ZTG0"/>
<dbReference type="EMBL" id="CP110230">
    <property type="protein sequence ID" value="UZD41892.1"/>
    <property type="molecule type" value="Genomic_DNA"/>
</dbReference>
<proteinExistence type="predicted"/>
<protein>
    <submittedName>
        <fullName evidence="1">Uncharacterized protein</fullName>
    </submittedName>
</protein>
<evidence type="ECO:0000313" key="2">
    <source>
        <dbReference type="Proteomes" id="UP001163262"/>
    </source>
</evidence>
<gene>
    <name evidence="1" type="ORF">OL231_04930</name>
</gene>